<keyword evidence="5 9" id="KW-0812">Transmembrane</keyword>
<gene>
    <name evidence="11" type="ORF">GCM10010964_26510</name>
</gene>
<dbReference type="EMBL" id="BMKS01000007">
    <property type="protein sequence ID" value="GGG37355.1"/>
    <property type="molecule type" value="Genomic_DNA"/>
</dbReference>
<dbReference type="AlphaFoldDB" id="A0A8J2ZC08"/>
<dbReference type="InterPro" id="IPR007387">
    <property type="entry name" value="TRAP_DctQ"/>
</dbReference>
<dbReference type="GO" id="GO:0005886">
    <property type="term" value="C:plasma membrane"/>
    <property type="evidence" value="ECO:0007669"/>
    <property type="project" value="UniProtKB-SubCell"/>
</dbReference>
<keyword evidence="12" id="KW-1185">Reference proteome</keyword>
<comment type="subcellular location">
    <subcellularLocation>
        <location evidence="1 9">Cell inner membrane</location>
        <topology evidence="1 9">Multi-pass membrane protein</topology>
    </subcellularLocation>
</comment>
<dbReference type="RefSeq" id="WP_188900949.1">
    <property type="nucleotide sequence ID" value="NZ_BMKS01000007.1"/>
</dbReference>
<keyword evidence="4 9" id="KW-0997">Cell inner membrane</keyword>
<name>A0A8J2ZC08_9PROT</name>
<feature type="domain" description="Tripartite ATP-independent periplasmic transporters DctQ component" evidence="10">
    <location>
        <begin position="39"/>
        <end position="169"/>
    </location>
</feature>
<accession>A0A8J2ZC08</accession>
<feature type="transmembrane region" description="Helical" evidence="9">
    <location>
        <begin position="143"/>
        <end position="163"/>
    </location>
</feature>
<evidence type="ECO:0000256" key="7">
    <source>
        <dbReference type="ARBA" id="ARBA00023136"/>
    </source>
</evidence>
<dbReference type="Proteomes" id="UP000597507">
    <property type="component" value="Unassembled WGS sequence"/>
</dbReference>
<evidence type="ECO:0000256" key="4">
    <source>
        <dbReference type="ARBA" id="ARBA00022519"/>
    </source>
</evidence>
<dbReference type="Pfam" id="PF04290">
    <property type="entry name" value="DctQ"/>
    <property type="match status" value="1"/>
</dbReference>
<reference evidence="11 12" key="1">
    <citation type="journal article" date="2014" name="Int. J. Syst. Evol. Microbiol.">
        <title>Complete genome sequence of Corynebacterium casei LMG S-19264T (=DSM 44701T), isolated from a smear-ripened cheese.</title>
        <authorList>
            <consortium name="US DOE Joint Genome Institute (JGI-PGF)"/>
            <person name="Walter F."/>
            <person name="Albersmeier A."/>
            <person name="Kalinowski J."/>
            <person name="Ruckert C."/>
        </authorList>
    </citation>
    <scope>NUCLEOTIDE SEQUENCE [LARGE SCALE GENOMIC DNA]</scope>
    <source>
        <strain evidence="11 12">CGMCC 1.16330</strain>
    </source>
</reference>
<comment type="subunit">
    <text evidence="9">The complex comprises the extracytoplasmic solute receptor protein and the two transmembrane proteins.</text>
</comment>
<dbReference type="PANTHER" id="PTHR35011:SF10">
    <property type="entry name" value="TRAP TRANSPORTER SMALL PERMEASE PROTEIN"/>
    <property type="match status" value="1"/>
</dbReference>
<dbReference type="InterPro" id="IPR055348">
    <property type="entry name" value="DctQ"/>
</dbReference>
<evidence type="ECO:0000256" key="8">
    <source>
        <dbReference type="ARBA" id="ARBA00038436"/>
    </source>
</evidence>
<keyword evidence="7 9" id="KW-0472">Membrane</keyword>
<feature type="transmembrane region" description="Helical" evidence="9">
    <location>
        <begin position="62"/>
        <end position="81"/>
    </location>
</feature>
<comment type="caution">
    <text evidence="11">The sequence shown here is derived from an EMBL/GenBank/DDBJ whole genome shotgun (WGS) entry which is preliminary data.</text>
</comment>
<dbReference type="GO" id="GO:0022857">
    <property type="term" value="F:transmembrane transporter activity"/>
    <property type="evidence" value="ECO:0007669"/>
    <property type="project" value="UniProtKB-UniRule"/>
</dbReference>
<comment type="function">
    <text evidence="9">Part of the tripartite ATP-independent periplasmic (TRAP) transport system.</text>
</comment>
<keyword evidence="6 9" id="KW-1133">Transmembrane helix</keyword>
<evidence type="ECO:0000256" key="2">
    <source>
        <dbReference type="ARBA" id="ARBA00022448"/>
    </source>
</evidence>
<dbReference type="PANTHER" id="PTHR35011">
    <property type="entry name" value="2,3-DIKETO-L-GULONATE TRAP TRANSPORTER SMALL PERMEASE PROTEIN YIAM"/>
    <property type="match status" value="1"/>
</dbReference>
<evidence type="ECO:0000256" key="1">
    <source>
        <dbReference type="ARBA" id="ARBA00004429"/>
    </source>
</evidence>
<evidence type="ECO:0000256" key="5">
    <source>
        <dbReference type="ARBA" id="ARBA00022692"/>
    </source>
</evidence>
<protein>
    <recommendedName>
        <fullName evidence="9">TRAP transporter small permease protein</fullName>
    </recommendedName>
</protein>
<proteinExistence type="inferred from homology"/>
<organism evidence="11 12">
    <name type="scientific">Caldovatus sediminis</name>
    <dbReference type="NCBI Taxonomy" id="2041189"/>
    <lineage>
        <taxon>Bacteria</taxon>
        <taxon>Pseudomonadati</taxon>
        <taxon>Pseudomonadota</taxon>
        <taxon>Alphaproteobacteria</taxon>
        <taxon>Acetobacterales</taxon>
        <taxon>Roseomonadaceae</taxon>
        <taxon>Caldovatus</taxon>
    </lineage>
</organism>
<feature type="transmembrane region" description="Helical" evidence="9">
    <location>
        <begin position="102"/>
        <end position="123"/>
    </location>
</feature>
<comment type="similarity">
    <text evidence="8 9">Belongs to the TRAP transporter small permease family.</text>
</comment>
<evidence type="ECO:0000256" key="9">
    <source>
        <dbReference type="RuleBase" id="RU369079"/>
    </source>
</evidence>
<evidence type="ECO:0000256" key="3">
    <source>
        <dbReference type="ARBA" id="ARBA00022475"/>
    </source>
</evidence>
<dbReference type="GO" id="GO:0015740">
    <property type="term" value="P:C4-dicarboxylate transport"/>
    <property type="evidence" value="ECO:0007669"/>
    <property type="project" value="TreeGrafter"/>
</dbReference>
<evidence type="ECO:0000256" key="6">
    <source>
        <dbReference type="ARBA" id="ARBA00022989"/>
    </source>
</evidence>
<keyword evidence="3" id="KW-1003">Cell membrane</keyword>
<keyword evidence="2 9" id="KW-0813">Transport</keyword>
<evidence type="ECO:0000259" key="10">
    <source>
        <dbReference type="Pfam" id="PF04290"/>
    </source>
</evidence>
<evidence type="ECO:0000313" key="12">
    <source>
        <dbReference type="Proteomes" id="UP000597507"/>
    </source>
</evidence>
<evidence type="ECO:0000313" key="11">
    <source>
        <dbReference type="EMBL" id="GGG37355.1"/>
    </source>
</evidence>
<feature type="transmembrane region" description="Helical" evidence="9">
    <location>
        <begin position="27"/>
        <end position="47"/>
    </location>
</feature>
<sequence>MSVSEVAAASAHGEAAARRSLLDRIDAVLVGGFAAAALLVCAVNVLIRTVAPQSAFDWGDEVQVYLVIWAVCLSFGAVTAANRHVRADLFVELLPPGVRRAAHVLSDLLGFGMSALLTWYGAAVTLDGYEFGDLSTTTLRFPLWIYLLALPVGAGLMTLRYAIRLWRGLFSAGRSGVT</sequence>